<dbReference type="EMBL" id="JANBPK010000813">
    <property type="protein sequence ID" value="KAJ2931008.1"/>
    <property type="molecule type" value="Genomic_DNA"/>
</dbReference>
<sequence>MSNRACAKFNNATLRVFGGAITPVVYAWQTNDLDNPWSAQARLLNGDLVAVKFAPFSARSKRYAKNLAADMAYQWLCAQYPAIDLSNV</sequence>
<accession>A0A9W8JHN4</accession>
<proteinExistence type="predicted"/>
<gene>
    <name evidence="1" type="ORF">H1R20_g6089</name>
</gene>
<keyword evidence="2" id="KW-1185">Reference proteome</keyword>
<comment type="caution">
    <text evidence="1">The sequence shown here is derived from an EMBL/GenBank/DDBJ whole genome shotgun (WGS) entry which is preliminary data.</text>
</comment>
<feature type="non-terminal residue" evidence="1">
    <location>
        <position position="88"/>
    </location>
</feature>
<protein>
    <submittedName>
        <fullName evidence="1">Uncharacterized protein</fullName>
    </submittedName>
</protein>
<dbReference type="Proteomes" id="UP001140091">
    <property type="component" value="Unassembled WGS sequence"/>
</dbReference>
<reference evidence="1" key="1">
    <citation type="submission" date="2022-06" db="EMBL/GenBank/DDBJ databases">
        <title>Genome Sequence of Candolleomyces eurysporus.</title>
        <authorList>
            <person name="Buettner E."/>
        </authorList>
    </citation>
    <scope>NUCLEOTIDE SEQUENCE</scope>
    <source>
        <strain evidence="1">VTCC 930004</strain>
    </source>
</reference>
<name>A0A9W8JHN4_9AGAR</name>
<organism evidence="1 2">
    <name type="scientific">Candolleomyces eurysporus</name>
    <dbReference type="NCBI Taxonomy" id="2828524"/>
    <lineage>
        <taxon>Eukaryota</taxon>
        <taxon>Fungi</taxon>
        <taxon>Dikarya</taxon>
        <taxon>Basidiomycota</taxon>
        <taxon>Agaricomycotina</taxon>
        <taxon>Agaricomycetes</taxon>
        <taxon>Agaricomycetidae</taxon>
        <taxon>Agaricales</taxon>
        <taxon>Agaricineae</taxon>
        <taxon>Psathyrellaceae</taxon>
        <taxon>Candolleomyces</taxon>
    </lineage>
</organism>
<evidence type="ECO:0000313" key="1">
    <source>
        <dbReference type="EMBL" id="KAJ2931008.1"/>
    </source>
</evidence>
<dbReference type="AlphaFoldDB" id="A0A9W8JHN4"/>
<evidence type="ECO:0000313" key="2">
    <source>
        <dbReference type="Proteomes" id="UP001140091"/>
    </source>
</evidence>